<accession>A0AAD5RW99</accession>
<evidence type="ECO:0000256" key="1">
    <source>
        <dbReference type="SAM" id="MobiDB-lite"/>
    </source>
</evidence>
<keyword evidence="2" id="KW-0812">Transmembrane</keyword>
<gene>
    <name evidence="3" type="ORF">MKZ38_007049</name>
</gene>
<feature type="compositionally biased region" description="Basic and acidic residues" evidence="1">
    <location>
        <begin position="145"/>
        <end position="157"/>
    </location>
</feature>
<evidence type="ECO:0000256" key="2">
    <source>
        <dbReference type="SAM" id="Phobius"/>
    </source>
</evidence>
<organism evidence="3 4">
    <name type="scientific">Zalerion maritima</name>
    <dbReference type="NCBI Taxonomy" id="339359"/>
    <lineage>
        <taxon>Eukaryota</taxon>
        <taxon>Fungi</taxon>
        <taxon>Dikarya</taxon>
        <taxon>Ascomycota</taxon>
        <taxon>Pezizomycotina</taxon>
        <taxon>Sordariomycetes</taxon>
        <taxon>Lulworthiomycetidae</taxon>
        <taxon>Lulworthiales</taxon>
        <taxon>Lulworthiaceae</taxon>
        <taxon>Zalerion</taxon>
    </lineage>
</organism>
<keyword evidence="4" id="KW-1185">Reference proteome</keyword>
<feature type="region of interest" description="Disordered" evidence="1">
    <location>
        <begin position="102"/>
        <end position="250"/>
    </location>
</feature>
<comment type="caution">
    <text evidence="3">The sequence shown here is derived from an EMBL/GenBank/DDBJ whole genome shotgun (WGS) entry which is preliminary data.</text>
</comment>
<evidence type="ECO:0000313" key="3">
    <source>
        <dbReference type="EMBL" id="KAJ2904857.1"/>
    </source>
</evidence>
<sequence>MNPTLVLRGEHDLAPLINTSKPYMRPAWERDKSWTPAYIILAFVIPVFIAVCLISIWLDRRDRRKFPRGIGVDQTIWRHIHLGKPFNEFKSVDAAERGAIGVTRQAGPSGGPTPHVGRAETTSTQATFSHRERVGGYGGLGPRPGDGDWQEHIEKVRKAGRNLTSSHRPTHDRRQEDTDSLSRGSKGSHYSDGRDKHHKKRDERQRGDKSSDRHHRGKRHRREKSVDRQHADDSTKVSAAHRGAKPSRRR</sequence>
<dbReference type="Proteomes" id="UP001201980">
    <property type="component" value="Unassembled WGS sequence"/>
</dbReference>
<reference evidence="3" key="1">
    <citation type="submission" date="2022-07" db="EMBL/GenBank/DDBJ databases">
        <title>Draft genome sequence of Zalerion maritima ATCC 34329, a (micro)plastics degrading marine fungus.</title>
        <authorList>
            <person name="Paco A."/>
            <person name="Goncalves M.F.M."/>
            <person name="Rocha-Santos T.A.P."/>
            <person name="Alves A."/>
        </authorList>
    </citation>
    <scope>NUCLEOTIDE SEQUENCE</scope>
    <source>
        <strain evidence="3">ATCC 34329</strain>
    </source>
</reference>
<proteinExistence type="predicted"/>
<dbReference type="AlphaFoldDB" id="A0AAD5RW99"/>
<feature type="compositionally biased region" description="Basic residues" evidence="1">
    <location>
        <begin position="212"/>
        <end position="223"/>
    </location>
</feature>
<keyword evidence="2" id="KW-0472">Membrane</keyword>
<evidence type="ECO:0000313" key="4">
    <source>
        <dbReference type="Proteomes" id="UP001201980"/>
    </source>
</evidence>
<keyword evidence="2" id="KW-1133">Transmembrane helix</keyword>
<feature type="compositionally biased region" description="Gly residues" evidence="1">
    <location>
        <begin position="135"/>
        <end position="144"/>
    </location>
</feature>
<feature type="compositionally biased region" description="Basic and acidic residues" evidence="1">
    <location>
        <begin position="202"/>
        <end position="211"/>
    </location>
</feature>
<feature type="compositionally biased region" description="Basic and acidic residues" evidence="1">
    <location>
        <begin position="224"/>
        <end position="235"/>
    </location>
</feature>
<feature type="transmembrane region" description="Helical" evidence="2">
    <location>
        <begin position="37"/>
        <end position="58"/>
    </location>
</feature>
<protein>
    <submittedName>
        <fullName evidence="3">Uncharacterized protein</fullName>
    </submittedName>
</protein>
<dbReference type="EMBL" id="JAKWBI020000043">
    <property type="protein sequence ID" value="KAJ2904857.1"/>
    <property type="molecule type" value="Genomic_DNA"/>
</dbReference>
<name>A0AAD5RW99_9PEZI</name>